<reference evidence="1 2" key="1">
    <citation type="submission" date="2023-12" db="EMBL/GenBank/DDBJ databases">
        <title>A high-quality genome assembly for Dillenia turbinata (Dilleniales).</title>
        <authorList>
            <person name="Chanderbali A."/>
        </authorList>
    </citation>
    <scope>NUCLEOTIDE SEQUENCE [LARGE SCALE GENOMIC DNA]</scope>
    <source>
        <strain evidence="1">LSX21</strain>
        <tissue evidence="1">Leaf</tissue>
    </source>
</reference>
<dbReference type="EMBL" id="JBAMMX010000002">
    <property type="protein sequence ID" value="KAK6945983.1"/>
    <property type="molecule type" value="Genomic_DNA"/>
</dbReference>
<proteinExistence type="predicted"/>
<name>A0AAN8W474_9MAGN</name>
<dbReference type="PANTHER" id="PTHR31490">
    <property type="entry name" value="GLYCOSYL HYDROLASE"/>
    <property type="match status" value="1"/>
</dbReference>
<dbReference type="GO" id="GO:0005975">
    <property type="term" value="P:carbohydrate metabolic process"/>
    <property type="evidence" value="ECO:0007669"/>
    <property type="project" value="InterPro"/>
</dbReference>
<protein>
    <submittedName>
        <fullName evidence="1">Uncharacterized protein</fullName>
    </submittedName>
</protein>
<organism evidence="1 2">
    <name type="scientific">Dillenia turbinata</name>
    <dbReference type="NCBI Taxonomy" id="194707"/>
    <lineage>
        <taxon>Eukaryota</taxon>
        <taxon>Viridiplantae</taxon>
        <taxon>Streptophyta</taxon>
        <taxon>Embryophyta</taxon>
        <taxon>Tracheophyta</taxon>
        <taxon>Spermatophyta</taxon>
        <taxon>Magnoliopsida</taxon>
        <taxon>eudicotyledons</taxon>
        <taxon>Gunneridae</taxon>
        <taxon>Pentapetalae</taxon>
        <taxon>Dilleniales</taxon>
        <taxon>Dilleniaceae</taxon>
        <taxon>Dillenia</taxon>
    </lineage>
</organism>
<dbReference type="Proteomes" id="UP001370490">
    <property type="component" value="Unassembled WGS sequence"/>
</dbReference>
<gene>
    <name evidence="1" type="ORF">RJ641_013527</name>
</gene>
<keyword evidence="2" id="KW-1185">Reference proteome</keyword>
<accession>A0AAN8W474</accession>
<evidence type="ECO:0000313" key="1">
    <source>
        <dbReference type="EMBL" id="KAK6945983.1"/>
    </source>
</evidence>
<sequence length="98" mass="11005">MYLNEYNTIEQRADGAAFPSRNLPTGNVVDKLLGEWSQQGRVVEATTDANGFLEMSLFHGDYEATIQHPNMNHSLVQRFDVMPSETSLQFKAIAQDSI</sequence>
<dbReference type="PANTHER" id="PTHR31490:SF2">
    <property type="entry name" value="GLYCOSYL HYDROLASE FAMILY 10 PROTEIN"/>
    <property type="match status" value="1"/>
</dbReference>
<dbReference type="GO" id="GO:0004553">
    <property type="term" value="F:hydrolase activity, hydrolyzing O-glycosyl compounds"/>
    <property type="evidence" value="ECO:0007669"/>
    <property type="project" value="InterPro"/>
</dbReference>
<comment type="caution">
    <text evidence="1">The sequence shown here is derived from an EMBL/GenBank/DDBJ whole genome shotgun (WGS) entry which is preliminary data.</text>
</comment>
<dbReference type="AlphaFoldDB" id="A0AAN8W474"/>
<dbReference type="InterPro" id="IPR044846">
    <property type="entry name" value="GH10"/>
</dbReference>
<evidence type="ECO:0000313" key="2">
    <source>
        <dbReference type="Proteomes" id="UP001370490"/>
    </source>
</evidence>